<feature type="coiled-coil region" evidence="5">
    <location>
        <begin position="397"/>
        <end position="424"/>
    </location>
</feature>
<dbReference type="Pfam" id="PF22486">
    <property type="entry name" value="MATH_2"/>
    <property type="match status" value="1"/>
</dbReference>
<evidence type="ECO:0000256" key="2">
    <source>
        <dbReference type="ARBA" id="ARBA00022490"/>
    </source>
</evidence>
<dbReference type="InterPro" id="IPR013083">
    <property type="entry name" value="Znf_RING/FYVE/PHD"/>
</dbReference>
<dbReference type="SUPFAM" id="SSF57850">
    <property type="entry name" value="RING/U-box"/>
    <property type="match status" value="1"/>
</dbReference>
<dbReference type="AlphaFoldDB" id="A0A1J4JXS5"/>
<reference evidence="9" key="1">
    <citation type="submission" date="2016-10" db="EMBL/GenBank/DDBJ databases">
        <authorList>
            <person name="Benchimol M."/>
            <person name="Almeida L.G."/>
            <person name="Vasconcelos A.T."/>
            <person name="Perreira-Neves A."/>
            <person name="Rosa I.A."/>
            <person name="Tasca T."/>
            <person name="Bogo M.R."/>
            <person name="de Souza W."/>
        </authorList>
    </citation>
    <scope>NUCLEOTIDE SEQUENCE [LARGE SCALE GENOMIC DNA]</scope>
    <source>
        <strain evidence="9">K</strain>
    </source>
</reference>
<feature type="domain" description="B box-type" evidence="7">
    <location>
        <begin position="68"/>
        <end position="115"/>
    </location>
</feature>
<protein>
    <submittedName>
        <fullName evidence="9">MATH domain containing protein</fullName>
    </submittedName>
</protein>
<dbReference type="PROSITE" id="PS50089">
    <property type="entry name" value="ZF_RING_2"/>
    <property type="match status" value="1"/>
</dbReference>
<keyword evidence="4" id="KW-0862">Zinc</keyword>
<dbReference type="Pfam" id="PF00643">
    <property type="entry name" value="zf-B_box"/>
    <property type="match status" value="1"/>
</dbReference>
<dbReference type="SMART" id="SM00061">
    <property type="entry name" value="MATH"/>
    <property type="match status" value="1"/>
</dbReference>
<dbReference type="Gene3D" id="2.60.210.10">
    <property type="entry name" value="Apoptosis, Tumor Necrosis Factor Receptor Associated Protein 2, Chain A"/>
    <property type="match status" value="1"/>
</dbReference>
<dbReference type="PANTHER" id="PTHR36754:SF2">
    <property type="entry name" value="E3 UBIQUITIN-PROTEIN LIGASE TRIM37"/>
    <property type="match status" value="1"/>
</dbReference>
<dbReference type="InterPro" id="IPR002083">
    <property type="entry name" value="MATH/TRAF_dom"/>
</dbReference>
<evidence type="ECO:0000256" key="4">
    <source>
        <dbReference type="PROSITE-ProRule" id="PRU00024"/>
    </source>
</evidence>
<evidence type="ECO:0000313" key="10">
    <source>
        <dbReference type="Proteomes" id="UP000179807"/>
    </source>
</evidence>
<dbReference type="EMBL" id="MLAK01000826">
    <property type="protein sequence ID" value="OHT03482.1"/>
    <property type="molecule type" value="Genomic_DNA"/>
</dbReference>
<dbReference type="SUPFAM" id="SSF49599">
    <property type="entry name" value="TRAF domain-like"/>
    <property type="match status" value="1"/>
</dbReference>
<dbReference type="SMART" id="SM00336">
    <property type="entry name" value="BBOX"/>
    <property type="match status" value="1"/>
</dbReference>
<keyword evidence="2" id="KW-0963">Cytoplasm</keyword>
<dbReference type="PROSITE" id="PS50119">
    <property type="entry name" value="ZF_BBOX"/>
    <property type="match status" value="1"/>
</dbReference>
<evidence type="ECO:0000256" key="3">
    <source>
        <dbReference type="ARBA" id="ARBA00022723"/>
    </source>
</evidence>
<dbReference type="RefSeq" id="XP_068356618.1">
    <property type="nucleotide sequence ID" value="XM_068506604.1"/>
</dbReference>
<dbReference type="PROSITE" id="PS50144">
    <property type="entry name" value="MATH"/>
    <property type="match status" value="1"/>
</dbReference>
<feature type="domain" description="RING-type" evidence="6">
    <location>
        <begin position="21"/>
        <end position="59"/>
    </location>
</feature>
<comment type="caution">
    <text evidence="9">The sequence shown here is derived from an EMBL/GenBank/DDBJ whole genome shotgun (WGS) entry which is preliminary data.</text>
</comment>
<dbReference type="GO" id="GO:0070842">
    <property type="term" value="P:aggresome assembly"/>
    <property type="evidence" value="ECO:0007669"/>
    <property type="project" value="TreeGrafter"/>
</dbReference>
<comment type="subcellular location">
    <subcellularLocation>
        <location evidence="1">Cytoplasm</location>
    </subcellularLocation>
</comment>
<keyword evidence="10" id="KW-1185">Reference proteome</keyword>
<organism evidence="9 10">
    <name type="scientific">Tritrichomonas foetus</name>
    <dbReference type="NCBI Taxonomy" id="1144522"/>
    <lineage>
        <taxon>Eukaryota</taxon>
        <taxon>Metamonada</taxon>
        <taxon>Parabasalia</taxon>
        <taxon>Tritrichomonadida</taxon>
        <taxon>Tritrichomonadidae</taxon>
        <taxon>Tritrichomonas</taxon>
    </lineage>
</organism>
<keyword evidence="3" id="KW-0479">Metal-binding</keyword>
<dbReference type="GO" id="GO:0031625">
    <property type="term" value="F:ubiquitin protein ligase binding"/>
    <property type="evidence" value="ECO:0007669"/>
    <property type="project" value="TreeGrafter"/>
</dbReference>
<dbReference type="Gene3D" id="3.30.160.60">
    <property type="entry name" value="Classic Zinc Finger"/>
    <property type="match status" value="1"/>
</dbReference>
<dbReference type="InterPro" id="IPR000315">
    <property type="entry name" value="Znf_B-box"/>
</dbReference>
<accession>A0A1J4JXS5</accession>
<dbReference type="GO" id="GO:0005778">
    <property type="term" value="C:peroxisomal membrane"/>
    <property type="evidence" value="ECO:0007669"/>
    <property type="project" value="TreeGrafter"/>
</dbReference>
<dbReference type="VEuPathDB" id="TrichDB:TRFO_29146"/>
<dbReference type="Proteomes" id="UP000179807">
    <property type="component" value="Unassembled WGS sequence"/>
</dbReference>
<sequence length="435" mass="51419">MRRRESRQRNDQELQRRPSICCICHKVPKHTQILPCCKCITCKKCLINWLENNNICPHCATQLRRAKSKAPLCEAHQKKLEYYCQTCNQMLCSDCLFEQLKEDNRKHANHQIIKASELENSSKIQLKSHLEELKNLHDKTCKQIVCLQNQITSLPNNKEDISYQSHAAFRVLHDHLDIQYKQKQKPYKEATDFLENQVVKYQTLLEEGELILTSDDPKIVPVAQEYINKIKAMNDEIKPFQLESPSKEWVNEYIPKYETIEVQVDKYKKHYEKFKKMKENDNRFLYSASKNLFGGIWRAKIYPNGNQSAYNTHISVYVELLKGVDPPAAFDYQVEIVAAKEKTNNIVRKYTSNFEPMDSWGWNKMAPINTILEKYVDENDVMTLKISIRPESYKVYSQQSKNEYEQIREKYRRLKKEMLNSGDNNKKVERVTEEE</sequence>
<dbReference type="GO" id="GO:0016235">
    <property type="term" value="C:aggresome"/>
    <property type="evidence" value="ECO:0007669"/>
    <property type="project" value="TreeGrafter"/>
</dbReference>
<dbReference type="GO" id="GO:0005164">
    <property type="term" value="F:tumor necrosis factor receptor binding"/>
    <property type="evidence" value="ECO:0007669"/>
    <property type="project" value="TreeGrafter"/>
</dbReference>
<keyword evidence="4" id="KW-0863">Zinc-finger</keyword>
<evidence type="ECO:0000256" key="1">
    <source>
        <dbReference type="ARBA" id="ARBA00004496"/>
    </source>
</evidence>
<dbReference type="SUPFAM" id="SSF57845">
    <property type="entry name" value="B-box zinc-binding domain"/>
    <property type="match status" value="1"/>
</dbReference>
<proteinExistence type="predicted"/>
<evidence type="ECO:0000259" key="6">
    <source>
        <dbReference type="PROSITE" id="PS50089"/>
    </source>
</evidence>
<feature type="domain" description="MATH" evidence="8">
    <location>
        <begin position="264"/>
        <end position="388"/>
    </location>
</feature>
<dbReference type="PANTHER" id="PTHR36754">
    <property type="entry name" value="E3 UBIQUITIN-PROTEIN LIGASE TRIM37"/>
    <property type="match status" value="1"/>
</dbReference>
<evidence type="ECO:0000256" key="5">
    <source>
        <dbReference type="SAM" id="Coils"/>
    </source>
</evidence>
<evidence type="ECO:0000313" key="9">
    <source>
        <dbReference type="EMBL" id="OHT03482.1"/>
    </source>
</evidence>
<dbReference type="InterPro" id="IPR008974">
    <property type="entry name" value="TRAF-like"/>
</dbReference>
<keyword evidence="5" id="KW-0175">Coiled coil</keyword>
<dbReference type="OrthoDB" id="1136921at2759"/>
<dbReference type="Gene3D" id="3.30.40.10">
    <property type="entry name" value="Zinc/RING finger domain, C3HC4 (zinc finger)"/>
    <property type="match status" value="1"/>
</dbReference>
<dbReference type="GO" id="GO:0051865">
    <property type="term" value="P:protein autoubiquitination"/>
    <property type="evidence" value="ECO:0007669"/>
    <property type="project" value="TreeGrafter"/>
</dbReference>
<evidence type="ECO:0000259" key="7">
    <source>
        <dbReference type="PROSITE" id="PS50119"/>
    </source>
</evidence>
<dbReference type="GeneID" id="94841308"/>
<evidence type="ECO:0000259" key="8">
    <source>
        <dbReference type="PROSITE" id="PS50144"/>
    </source>
</evidence>
<dbReference type="GO" id="GO:0061630">
    <property type="term" value="F:ubiquitin protein ligase activity"/>
    <property type="evidence" value="ECO:0007669"/>
    <property type="project" value="TreeGrafter"/>
</dbReference>
<dbReference type="InterPro" id="IPR053003">
    <property type="entry name" value="TRIM_RBCC_E3_ubiq-ligases"/>
</dbReference>
<dbReference type="GO" id="GO:0008270">
    <property type="term" value="F:zinc ion binding"/>
    <property type="evidence" value="ECO:0007669"/>
    <property type="project" value="UniProtKB-KW"/>
</dbReference>
<name>A0A1J4JXS5_9EUKA</name>
<gene>
    <name evidence="9" type="ORF">TRFO_29146</name>
</gene>
<dbReference type="InterPro" id="IPR001841">
    <property type="entry name" value="Znf_RING"/>
</dbReference>
<dbReference type="GO" id="GO:0006513">
    <property type="term" value="P:protein monoubiquitination"/>
    <property type="evidence" value="ECO:0007669"/>
    <property type="project" value="TreeGrafter"/>
</dbReference>